<dbReference type="EMBL" id="FQZF01000011">
    <property type="protein sequence ID" value="SHJ31227.1"/>
    <property type="molecule type" value="Genomic_DNA"/>
</dbReference>
<dbReference type="InterPro" id="IPR008983">
    <property type="entry name" value="Tumour_necrosis_fac-like_dom"/>
</dbReference>
<dbReference type="SUPFAM" id="SSF49842">
    <property type="entry name" value="TNF-like"/>
    <property type="match status" value="1"/>
</dbReference>
<accession>A0A1M6I9W6</accession>
<reference evidence="1 2" key="1">
    <citation type="submission" date="2016-11" db="EMBL/GenBank/DDBJ databases">
        <authorList>
            <person name="Jaros S."/>
            <person name="Januszkiewicz K."/>
            <person name="Wedrychowicz H."/>
        </authorList>
    </citation>
    <scope>NUCLEOTIDE SEQUENCE [LARGE SCALE GENOMIC DNA]</scope>
    <source>
        <strain evidence="1 2">DSM 14916</strain>
    </source>
</reference>
<sequence>MGTPVLGGDRVLVTTTTTGTSAYVLGAAAADTFLTPAAEGIPSGSRVMYTVQDSLDAPTLFEKGEGIFTAGSPATLTRAQIKGGSNGTSAVNWSAGPKYIFLSLHADKVAIRDTDGRIPHTQDAPGRISQLRRDTGFSVPNDTLADMAWDVRGPDSLGVIGAGSGPFGQFTVQEAGVYAVEATLTFAGNATGQRRLVIVVNGVEWGADRKPAAGTDVVELGVSKLLALAASDIVKARAYQNSGGGLIAGGNTLSTFSIAKIGG</sequence>
<dbReference type="AlphaFoldDB" id="A0A1M6I9W6"/>
<evidence type="ECO:0000313" key="2">
    <source>
        <dbReference type="Proteomes" id="UP000184387"/>
    </source>
</evidence>
<keyword evidence="2" id="KW-1185">Reference proteome</keyword>
<dbReference type="Proteomes" id="UP000184387">
    <property type="component" value="Unassembled WGS sequence"/>
</dbReference>
<dbReference type="Gene3D" id="2.60.120.40">
    <property type="match status" value="1"/>
</dbReference>
<dbReference type="OrthoDB" id="7306598at2"/>
<dbReference type="STRING" id="198092.SAMN02745194_02281"/>
<name>A0A1M6I9W6_9PROT</name>
<evidence type="ECO:0008006" key="3">
    <source>
        <dbReference type="Google" id="ProtNLM"/>
    </source>
</evidence>
<proteinExistence type="predicted"/>
<organism evidence="1 2">
    <name type="scientific">Muricoccus roseus</name>
    <dbReference type="NCBI Taxonomy" id="198092"/>
    <lineage>
        <taxon>Bacteria</taxon>
        <taxon>Pseudomonadati</taxon>
        <taxon>Pseudomonadota</taxon>
        <taxon>Alphaproteobacteria</taxon>
        <taxon>Acetobacterales</taxon>
        <taxon>Roseomonadaceae</taxon>
        <taxon>Muricoccus</taxon>
    </lineage>
</organism>
<evidence type="ECO:0000313" key="1">
    <source>
        <dbReference type="EMBL" id="SHJ31227.1"/>
    </source>
</evidence>
<dbReference type="RefSeq" id="WP_073134761.1">
    <property type="nucleotide sequence ID" value="NZ_FQZF01000011.1"/>
</dbReference>
<protein>
    <recommendedName>
        <fullName evidence="3">C1q domain-containing protein</fullName>
    </recommendedName>
</protein>
<gene>
    <name evidence="1" type="ORF">SAMN02745194_02281</name>
</gene>